<evidence type="ECO:0000256" key="4">
    <source>
        <dbReference type="RuleBase" id="RU361153"/>
    </source>
</evidence>
<feature type="chain" id="PRO_5007878102" evidence="5">
    <location>
        <begin position="36"/>
        <end position="306"/>
    </location>
</feature>
<evidence type="ECO:0000256" key="1">
    <source>
        <dbReference type="ARBA" id="ARBA00005641"/>
    </source>
</evidence>
<evidence type="ECO:0000313" key="7">
    <source>
        <dbReference type="EMBL" id="KZZ94280.1"/>
    </source>
</evidence>
<dbReference type="STRING" id="1081109.A0A166P405"/>
<evidence type="ECO:0000256" key="5">
    <source>
        <dbReference type="SAM" id="SignalP"/>
    </source>
</evidence>
<evidence type="ECO:0000256" key="3">
    <source>
        <dbReference type="ARBA" id="ARBA00023295"/>
    </source>
</evidence>
<dbReference type="AlphaFoldDB" id="A0A166P405"/>
<protein>
    <submittedName>
        <fullName evidence="7">Glycoside hydrolase, superfamily</fullName>
    </submittedName>
</protein>
<dbReference type="InterPro" id="IPR001547">
    <property type="entry name" value="Glyco_hydro_5"/>
</dbReference>
<keyword evidence="8" id="KW-1185">Reference proteome</keyword>
<dbReference type="Gene3D" id="3.20.20.80">
    <property type="entry name" value="Glycosidases"/>
    <property type="match status" value="1"/>
</dbReference>
<keyword evidence="5" id="KW-0732">Signal</keyword>
<accession>A0A166P405</accession>
<organism evidence="7 8">
    <name type="scientific">Moelleriella libera RCEF 2490</name>
    <dbReference type="NCBI Taxonomy" id="1081109"/>
    <lineage>
        <taxon>Eukaryota</taxon>
        <taxon>Fungi</taxon>
        <taxon>Dikarya</taxon>
        <taxon>Ascomycota</taxon>
        <taxon>Pezizomycotina</taxon>
        <taxon>Sordariomycetes</taxon>
        <taxon>Hypocreomycetidae</taxon>
        <taxon>Hypocreales</taxon>
        <taxon>Clavicipitaceae</taxon>
        <taxon>Moelleriella</taxon>
    </lineage>
</organism>
<feature type="domain" description="Glycoside hydrolase family 5" evidence="6">
    <location>
        <begin position="97"/>
        <end position="270"/>
    </location>
</feature>
<proteinExistence type="inferred from homology"/>
<dbReference type="InterPro" id="IPR017853">
    <property type="entry name" value="GH"/>
</dbReference>
<dbReference type="SUPFAM" id="SSF51445">
    <property type="entry name" value="(Trans)glycosidases"/>
    <property type="match status" value="1"/>
</dbReference>
<sequence length="306" mass="33956">MLLATVAVTTTTGGRWTAPLLLLLLLLLDAGGVLAQDARAWYKANPGMVRIRRVNQATNQIVDDFGRTRFFHGTNVVMKEAPWHRPAAWKPGTPSFGAQDVRNLRDLGLNVVRLGHSWAGAEPTARGRYNETFLEIMRRQTKLAEDHGLYVLVDVHQDCLARQFCGHGVPDWFARKDWVSSWLRYPFPLNKLRPFPVDGDGFPTPPSVCGSVDWALSYTSVALSNAFGRLYRNDDGLADAFAAYWQRLASGYAGARNVVGYNLLNEPLRTYAPDNRTLALFTASGVRAATEISVTVTRKGPPREAL</sequence>
<dbReference type="Pfam" id="PF00150">
    <property type="entry name" value="Cellulase"/>
    <property type="match status" value="1"/>
</dbReference>
<dbReference type="PANTHER" id="PTHR31308">
    <property type="match status" value="1"/>
</dbReference>
<gene>
    <name evidence="7" type="ORF">AAL_05247</name>
</gene>
<evidence type="ECO:0000313" key="8">
    <source>
        <dbReference type="Proteomes" id="UP000078544"/>
    </source>
</evidence>
<dbReference type="InterPro" id="IPR052066">
    <property type="entry name" value="Glycosphingolipid_Hydrolases"/>
</dbReference>
<reference evidence="7 8" key="1">
    <citation type="journal article" date="2016" name="Genome Biol. Evol.">
        <title>Divergent and convergent evolution of fungal pathogenicity.</title>
        <authorList>
            <person name="Shang Y."/>
            <person name="Xiao G."/>
            <person name="Zheng P."/>
            <person name="Cen K."/>
            <person name="Zhan S."/>
            <person name="Wang C."/>
        </authorList>
    </citation>
    <scope>NUCLEOTIDE SEQUENCE [LARGE SCALE GENOMIC DNA]</scope>
    <source>
        <strain evidence="7 8">RCEF 2490</strain>
    </source>
</reference>
<comment type="similarity">
    <text evidence="1 4">Belongs to the glycosyl hydrolase 5 (cellulase A) family.</text>
</comment>
<dbReference type="Proteomes" id="UP000078544">
    <property type="component" value="Unassembled WGS sequence"/>
</dbReference>
<evidence type="ECO:0000256" key="2">
    <source>
        <dbReference type="ARBA" id="ARBA00022801"/>
    </source>
</evidence>
<dbReference type="PROSITE" id="PS00659">
    <property type="entry name" value="GLYCOSYL_HYDROL_F5"/>
    <property type="match status" value="1"/>
</dbReference>
<dbReference type="InterPro" id="IPR018087">
    <property type="entry name" value="Glyco_hydro_5_CS"/>
</dbReference>
<keyword evidence="3 4" id="KW-0326">Glycosidase</keyword>
<dbReference type="EMBL" id="AZGY01000011">
    <property type="protein sequence ID" value="KZZ94280.1"/>
    <property type="molecule type" value="Genomic_DNA"/>
</dbReference>
<feature type="signal peptide" evidence="5">
    <location>
        <begin position="1"/>
        <end position="35"/>
    </location>
</feature>
<keyword evidence="2 4" id="KW-0378">Hydrolase</keyword>
<dbReference type="OrthoDB" id="1887033at2759"/>
<dbReference type="PANTHER" id="PTHR31308:SF3">
    <property type="entry name" value="ENDOGLYCOCERAMIDASE"/>
    <property type="match status" value="1"/>
</dbReference>
<name>A0A166P405_9HYPO</name>
<evidence type="ECO:0000259" key="6">
    <source>
        <dbReference type="Pfam" id="PF00150"/>
    </source>
</evidence>
<dbReference type="GO" id="GO:0000272">
    <property type="term" value="P:polysaccharide catabolic process"/>
    <property type="evidence" value="ECO:0007669"/>
    <property type="project" value="InterPro"/>
</dbReference>
<comment type="caution">
    <text evidence="7">The sequence shown here is derived from an EMBL/GenBank/DDBJ whole genome shotgun (WGS) entry which is preliminary data.</text>
</comment>
<dbReference type="GO" id="GO:0004553">
    <property type="term" value="F:hydrolase activity, hydrolyzing O-glycosyl compounds"/>
    <property type="evidence" value="ECO:0007669"/>
    <property type="project" value="InterPro"/>
</dbReference>